<feature type="compositionally biased region" description="Basic and acidic residues" evidence="1">
    <location>
        <begin position="1"/>
        <end position="10"/>
    </location>
</feature>
<gene>
    <name evidence="2" type="ORF">UFOVP119_13</name>
</gene>
<dbReference type="EMBL" id="LR796238">
    <property type="protein sequence ID" value="CAB4130389.1"/>
    <property type="molecule type" value="Genomic_DNA"/>
</dbReference>
<protein>
    <submittedName>
        <fullName evidence="2">Uncharacterized protein</fullName>
    </submittedName>
</protein>
<feature type="region of interest" description="Disordered" evidence="1">
    <location>
        <begin position="1"/>
        <end position="22"/>
    </location>
</feature>
<organism evidence="2">
    <name type="scientific">uncultured Caudovirales phage</name>
    <dbReference type="NCBI Taxonomy" id="2100421"/>
    <lineage>
        <taxon>Viruses</taxon>
        <taxon>Duplodnaviria</taxon>
        <taxon>Heunggongvirae</taxon>
        <taxon>Uroviricota</taxon>
        <taxon>Caudoviricetes</taxon>
        <taxon>Peduoviridae</taxon>
        <taxon>Maltschvirus</taxon>
        <taxon>Maltschvirus maltsch</taxon>
    </lineage>
</organism>
<sequence>MSESAPERMRRIIGSAPMDSRPGADNLAIALCVYFEHHIDRPRNDASTDDHPWGEWVEQQANRVLDELVLLVLSP</sequence>
<reference evidence="2" key="1">
    <citation type="submission" date="2020-04" db="EMBL/GenBank/DDBJ databases">
        <authorList>
            <person name="Chiriac C."/>
            <person name="Salcher M."/>
            <person name="Ghai R."/>
            <person name="Kavagutti S V."/>
        </authorList>
    </citation>
    <scope>NUCLEOTIDE SEQUENCE</scope>
</reference>
<proteinExistence type="predicted"/>
<name>A0A6J5LFH7_9CAUD</name>
<accession>A0A6J5LFH7</accession>
<evidence type="ECO:0000313" key="2">
    <source>
        <dbReference type="EMBL" id="CAB4130389.1"/>
    </source>
</evidence>
<evidence type="ECO:0000256" key="1">
    <source>
        <dbReference type="SAM" id="MobiDB-lite"/>
    </source>
</evidence>